<evidence type="ECO:0000313" key="3">
    <source>
        <dbReference type="Proteomes" id="UP000051576"/>
    </source>
</evidence>
<accession>A0A0R2CC82</accession>
<gene>
    <name evidence="2" type="ORF">FD21_GL000534</name>
</gene>
<keyword evidence="1" id="KW-0472">Membrane</keyword>
<proteinExistence type="predicted"/>
<evidence type="ECO:0000256" key="1">
    <source>
        <dbReference type="SAM" id="Phobius"/>
    </source>
</evidence>
<feature type="transmembrane region" description="Helical" evidence="1">
    <location>
        <begin position="82"/>
        <end position="102"/>
    </location>
</feature>
<protein>
    <submittedName>
        <fullName evidence="2">Integral membrane protein</fullName>
    </submittedName>
</protein>
<name>A0A0R2CC82_9LACO</name>
<reference evidence="2 3" key="1">
    <citation type="journal article" date="2015" name="Genome Announc.">
        <title>Expanding the biotechnology potential of lactobacilli through comparative genomics of 213 strains and associated genera.</title>
        <authorList>
            <person name="Sun Z."/>
            <person name="Harris H.M."/>
            <person name="McCann A."/>
            <person name="Guo C."/>
            <person name="Argimon S."/>
            <person name="Zhang W."/>
            <person name="Yang X."/>
            <person name="Jeffery I.B."/>
            <person name="Cooney J.C."/>
            <person name="Kagawa T.F."/>
            <person name="Liu W."/>
            <person name="Song Y."/>
            <person name="Salvetti E."/>
            <person name="Wrobel A."/>
            <person name="Rasinkangas P."/>
            <person name="Parkhill J."/>
            <person name="Rea M.C."/>
            <person name="O'Sullivan O."/>
            <person name="Ritari J."/>
            <person name="Douillard F.P."/>
            <person name="Paul Ross R."/>
            <person name="Yang R."/>
            <person name="Briner A.E."/>
            <person name="Felis G.E."/>
            <person name="de Vos W.M."/>
            <person name="Barrangou R."/>
            <person name="Klaenhammer T.R."/>
            <person name="Caufield P.W."/>
            <person name="Cui Y."/>
            <person name="Zhang H."/>
            <person name="O'Toole P.W."/>
        </authorList>
    </citation>
    <scope>NUCLEOTIDE SEQUENCE [LARGE SCALE GENOMIC DNA]</scope>
    <source>
        <strain evidence="2 3">DSM 20605</strain>
    </source>
</reference>
<feature type="transmembrane region" description="Helical" evidence="1">
    <location>
        <begin position="44"/>
        <end position="62"/>
    </location>
</feature>
<feature type="transmembrane region" description="Helical" evidence="1">
    <location>
        <begin position="150"/>
        <end position="171"/>
    </location>
</feature>
<dbReference type="Pfam" id="PF03596">
    <property type="entry name" value="Cad"/>
    <property type="match status" value="1"/>
</dbReference>
<keyword evidence="3" id="KW-1185">Reference proteome</keyword>
<keyword evidence="1" id="KW-0812">Transmembrane</keyword>
<dbReference type="eggNOG" id="COG4300">
    <property type="taxonomic scope" value="Bacteria"/>
</dbReference>
<comment type="caution">
    <text evidence="2">The sequence shown here is derived from an EMBL/GenBank/DDBJ whole genome shotgun (WGS) entry which is preliminary data.</text>
</comment>
<sequence length="173" mass="19320">MIFELSSFSLLTKYRTGAVMLGYSLGTLILLSLSYFLGELLTNFFPLWLLDCLGVLPIYLALRTDDDDNGIHHQKSPVLSTLITYLSVCSGCNLSIFLPVLVGKTFNQFITALILLCLLADLVVLLIKLLAKSSFIILMIHQFGEKLMKICYIVVGCYVFWDSGLISHLIAFL</sequence>
<evidence type="ECO:0000313" key="2">
    <source>
        <dbReference type="EMBL" id="KRM88981.1"/>
    </source>
</evidence>
<dbReference type="PATRIC" id="fig|1133569.4.peg.569"/>
<dbReference type="EMBL" id="AYYX01000016">
    <property type="protein sequence ID" value="KRM88981.1"/>
    <property type="molecule type" value="Genomic_DNA"/>
</dbReference>
<dbReference type="AlphaFoldDB" id="A0A0R2CC82"/>
<organism evidence="2 3">
    <name type="scientific">Liquorilactobacillus vini DSM 20605</name>
    <dbReference type="NCBI Taxonomy" id="1133569"/>
    <lineage>
        <taxon>Bacteria</taxon>
        <taxon>Bacillati</taxon>
        <taxon>Bacillota</taxon>
        <taxon>Bacilli</taxon>
        <taxon>Lactobacillales</taxon>
        <taxon>Lactobacillaceae</taxon>
        <taxon>Liquorilactobacillus</taxon>
    </lineage>
</organism>
<dbReference type="Proteomes" id="UP000051576">
    <property type="component" value="Unassembled WGS sequence"/>
</dbReference>
<feature type="transmembrane region" description="Helical" evidence="1">
    <location>
        <begin position="108"/>
        <end position="130"/>
    </location>
</feature>
<feature type="transmembrane region" description="Helical" evidence="1">
    <location>
        <begin position="20"/>
        <end position="38"/>
    </location>
</feature>
<dbReference type="InterPro" id="IPR004676">
    <property type="entry name" value="Cd-R_transporter"/>
</dbReference>
<dbReference type="STRING" id="1133569.FD21_GL000534"/>
<keyword evidence="1" id="KW-1133">Transmembrane helix</keyword>